<dbReference type="OrthoDB" id="6428254at2759"/>
<protein>
    <recommendedName>
        <fullName evidence="4">Transposase</fullName>
    </recommendedName>
</protein>
<name>A0A8X6LZT4_TRICU</name>
<dbReference type="Proteomes" id="UP000887116">
    <property type="component" value="Unassembled WGS sequence"/>
</dbReference>
<reference evidence="2" key="1">
    <citation type="submission" date="2020-07" db="EMBL/GenBank/DDBJ databases">
        <title>Multicomponent nature underlies the extraordinary mechanical properties of spider dragline silk.</title>
        <authorList>
            <person name="Kono N."/>
            <person name="Nakamura H."/>
            <person name="Mori M."/>
            <person name="Yoshida Y."/>
            <person name="Ohtoshi R."/>
            <person name="Malay A.D."/>
            <person name="Moran D.A.P."/>
            <person name="Tomita M."/>
            <person name="Numata K."/>
            <person name="Arakawa K."/>
        </authorList>
    </citation>
    <scope>NUCLEOTIDE SEQUENCE</scope>
</reference>
<evidence type="ECO:0000313" key="3">
    <source>
        <dbReference type="Proteomes" id="UP000887116"/>
    </source>
</evidence>
<organism evidence="2 3">
    <name type="scientific">Trichonephila clavata</name>
    <name type="common">Joro spider</name>
    <name type="synonym">Nephila clavata</name>
    <dbReference type="NCBI Taxonomy" id="2740835"/>
    <lineage>
        <taxon>Eukaryota</taxon>
        <taxon>Metazoa</taxon>
        <taxon>Ecdysozoa</taxon>
        <taxon>Arthropoda</taxon>
        <taxon>Chelicerata</taxon>
        <taxon>Arachnida</taxon>
        <taxon>Araneae</taxon>
        <taxon>Araneomorphae</taxon>
        <taxon>Entelegynae</taxon>
        <taxon>Araneoidea</taxon>
        <taxon>Nephilidae</taxon>
        <taxon>Trichonephila</taxon>
    </lineage>
</organism>
<evidence type="ECO:0000313" key="2">
    <source>
        <dbReference type="EMBL" id="GFR28015.1"/>
    </source>
</evidence>
<feature type="compositionally biased region" description="Low complexity" evidence="1">
    <location>
        <begin position="45"/>
        <end position="59"/>
    </location>
</feature>
<keyword evidence="3" id="KW-1185">Reference proteome</keyword>
<feature type="region of interest" description="Disordered" evidence="1">
    <location>
        <begin position="31"/>
        <end position="68"/>
    </location>
</feature>
<proteinExistence type="predicted"/>
<dbReference type="EMBL" id="BMAO01038967">
    <property type="protein sequence ID" value="GFR28015.1"/>
    <property type="molecule type" value="Genomic_DNA"/>
</dbReference>
<feature type="compositionally biased region" description="Basic and acidic residues" evidence="1">
    <location>
        <begin position="35"/>
        <end position="44"/>
    </location>
</feature>
<gene>
    <name evidence="2" type="ORF">TNCT_133991</name>
</gene>
<evidence type="ECO:0000256" key="1">
    <source>
        <dbReference type="SAM" id="MobiDB-lite"/>
    </source>
</evidence>
<dbReference type="AlphaFoldDB" id="A0A8X6LZT4"/>
<evidence type="ECO:0008006" key="4">
    <source>
        <dbReference type="Google" id="ProtNLM"/>
    </source>
</evidence>
<accession>A0A8X6LZT4</accession>
<comment type="caution">
    <text evidence="2">The sequence shown here is derived from an EMBL/GenBank/DDBJ whole genome shotgun (WGS) entry which is preliminary data.</text>
</comment>
<sequence>MDCHNENVEALGNNALPYCTVARWVGKFQQGHVSTSDEQRRDGRSVSGSTWQVPSSSSSWMKTDDLDNKQRQIEKRTTNASTSQLCVLCCHSFAS</sequence>